<gene>
    <name evidence="1" type="ORF">L207DRAFT_567581</name>
</gene>
<evidence type="ECO:0000313" key="2">
    <source>
        <dbReference type="Proteomes" id="UP000235786"/>
    </source>
</evidence>
<proteinExistence type="predicted"/>
<reference evidence="1 2" key="1">
    <citation type="submission" date="2016-04" db="EMBL/GenBank/DDBJ databases">
        <title>A degradative enzymes factory behind the ericoid mycorrhizal symbiosis.</title>
        <authorList>
            <consortium name="DOE Joint Genome Institute"/>
            <person name="Martino E."/>
            <person name="Morin E."/>
            <person name="Grelet G."/>
            <person name="Kuo A."/>
            <person name="Kohler A."/>
            <person name="Daghino S."/>
            <person name="Barry K."/>
            <person name="Choi C."/>
            <person name="Cichocki N."/>
            <person name="Clum A."/>
            <person name="Copeland A."/>
            <person name="Hainaut M."/>
            <person name="Haridas S."/>
            <person name="Labutti K."/>
            <person name="Lindquist E."/>
            <person name="Lipzen A."/>
            <person name="Khouja H.-R."/>
            <person name="Murat C."/>
            <person name="Ohm R."/>
            <person name="Olson A."/>
            <person name="Spatafora J."/>
            <person name="Veneault-Fourrey C."/>
            <person name="Henrissat B."/>
            <person name="Grigoriev I."/>
            <person name="Martin F."/>
            <person name="Perotto S."/>
        </authorList>
    </citation>
    <scope>NUCLEOTIDE SEQUENCE [LARGE SCALE GENOMIC DNA]</scope>
    <source>
        <strain evidence="1 2">F</strain>
    </source>
</reference>
<organism evidence="1 2">
    <name type="scientific">Hyaloscypha variabilis (strain UAMH 11265 / GT02V1 / F)</name>
    <name type="common">Meliniomyces variabilis</name>
    <dbReference type="NCBI Taxonomy" id="1149755"/>
    <lineage>
        <taxon>Eukaryota</taxon>
        <taxon>Fungi</taxon>
        <taxon>Dikarya</taxon>
        <taxon>Ascomycota</taxon>
        <taxon>Pezizomycotina</taxon>
        <taxon>Leotiomycetes</taxon>
        <taxon>Helotiales</taxon>
        <taxon>Hyaloscyphaceae</taxon>
        <taxon>Hyaloscypha</taxon>
        <taxon>Hyaloscypha variabilis</taxon>
    </lineage>
</organism>
<dbReference type="Proteomes" id="UP000235786">
    <property type="component" value="Unassembled WGS sequence"/>
</dbReference>
<sequence length="110" mass="12160">MPKVTSATPGKTAAGTMRKPTILGAALRAVTSSGMPSWGVLATRIRIRRIFAPTSGSIAMEISAVTRLLGRGEAALRWIHFKGGRLLCMKKWRLPRSEWLFSFGCRRFKI</sequence>
<dbReference type="AlphaFoldDB" id="A0A2J6RLF0"/>
<keyword evidence="2" id="KW-1185">Reference proteome</keyword>
<name>A0A2J6RLF0_HYAVF</name>
<accession>A0A2J6RLF0</accession>
<protein>
    <submittedName>
        <fullName evidence="1">Uncharacterized protein</fullName>
    </submittedName>
</protein>
<dbReference type="EMBL" id="KZ613947">
    <property type="protein sequence ID" value="PMD39299.1"/>
    <property type="molecule type" value="Genomic_DNA"/>
</dbReference>
<evidence type="ECO:0000313" key="1">
    <source>
        <dbReference type="EMBL" id="PMD39299.1"/>
    </source>
</evidence>